<evidence type="ECO:0008006" key="4">
    <source>
        <dbReference type="Google" id="ProtNLM"/>
    </source>
</evidence>
<evidence type="ECO:0000256" key="1">
    <source>
        <dbReference type="SAM" id="MobiDB-lite"/>
    </source>
</evidence>
<evidence type="ECO:0000313" key="2">
    <source>
        <dbReference type="EMBL" id="MEA5668461.1"/>
    </source>
</evidence>
<comment type="caution">
    <text evidence="2">The sequence shown here is derived from an EMBL/GenBank/DDBJ whole genome shotgun (WGS) entry which is preliminary data.</text>
</comment>
<gene>
    <name evidence="2" type="ORF">VA603_13005</name>
</gene>
<dbReference type="Proteomes" id="UP001301653">
    <property type="component" value="Unassembled WGS sequence"/>
</dbReference>
<name>A0ABU5V565_9GAMM</name>
<proteinExistence type="predicted"/>
<sequence length="225" mass="25223">MKINPGTDADPVRVPRKSKAESSVRRRRGWRLTIAVASIVPALLMTGCGSKIEKRWVEEVRLHDGRTVTIDRYSQSARTGFPNSTIGNVLYQEIRYAPAAFSWSSPAAEQPLAFDLVDGDVYFVTIPVQALGIFCRGKPQGTYMANFYRWKSGRMEKLNQQQAPVDRLHMNITGVSRGPYSEQKAFLSVADVNAANHVSSYAAPPTLREVFEKMQKEYLMCQSSD</sequence>
<feature type="region of interest" description="Disordered" evidence="1">
    <location>
        <begin position="1"/>
        <end position="22"/>
    </location>
</feature>
<accession>A0ABU5V565</accession>
<evidence type="ECO:0000313" key="3">
    <source>
        <dbReference type="Proteomes" id="UP001301653"/>
    </source>
</evidence>
<protein>
    <recommendedName>
        <fullName evidence="4">Lipoprotein</fullName>
    </recommendedName>
</protein>
<dbReference type="EMBL" id="JAYFUH010000248">
    <property type="protein sequence ID" value="MEA5668461.1"/>
    <property type="molecule type" value="Genomic_DNA"/>
</dbReference>
<reference evidence="2 3" key="1">
    <citation type="submission" date="2023-12" db="EMBL/GenBank/DDBJ databases">
        <title>Stenotrophomonas guangdongensis sp. nov., isolated from wilted pepper plants (Capsicum annuum).</title>
        <authorList>
            <person name="Qiu M."/>
            <person name="Li Y."/>
            <person name="Liu Q."/>
            <person name="Zhang X."/>
            <person name="Huang Y."/>
            <person name="Guo R."/>
            <person name="Hu M."/>
            <person name="Zhou J."/>
            <person name="Zhou X."/>
        </authorList>
    </citation>
    <scope>NUCLEOTIDE SEQUENCE [LARGE SCALE GENOMIC DNA]</scope>
    <source>
        <strain evidence="2 3">MH1</strain>
    </source>
</reference>
<feature type="compositionally biased region" description="Basic and acidic residues" evidence="1">
    <location>
        <begin position="10"/>
        <end position="22"/>
    </location>
</feature>
<keyword evidence="3" id="KW-1185">Reference proteome</keyword>
<organism evidence="2 3">
    <name type="scientific">Stenotrophomonas capsici</name>
    <dbReference type="NCBI Taxonomy" id="3110230"/>
    <lineage>
        <taxon>Bacteria</taxon>
        <taxon>Pseudomonadati</taxon>
        <taxon>Pseudomonadota</taxon>
        <taxon>Gammaproteobacteria</taxon>
        <taxon>Lysobacterales</taxon>
        <taxon>Lysobacteraceae</taxon>
        <taxon>Stenotrophomonas</taxon>
    </lineage>
</organism>
<dbReference type="RefSeq" id="WP_323439096.1">
    <property type="nucleotide sequence ID" value="NZ_JAYFUH010000248.1"/>
</dbReference>